<evidence type="ECO:0000256" key="1">
    <source>
        <dbReference type="SAM" id="SignalP"/>
    </source>
</evidence>
<name>A0ABX0UBA2_9FLAO</name>
<gene>
    <name evidence="3" type="ORF">FHR24_002577</name>
</gene>
<evidence type="ECO:0000313" key="3">
    <source>
        <dbReference type="EMBL" id="NIJ46099.1"/>
    </source>
</evidence>
<organism evidence="3 4">
    <name type="scientific">Wenyingzhuangia heitensis</name>
    <dbReference type="NCBI Taxonomy" id="1487859"/>
    <lineage>
        <taxon>Bacteria</taxon>
        <taxon>Pseudomonadati</taxon>
        <taxon>Bacteroidota</taxon>
        <taxon>Flavobacteriia</taxon>
        <taxon>Flavobacteriales</taxon>
        <taxon>Flavobacteriaceae</taxon>
        <taxon>Wenyingzhuangia</taxon>
    </lineage>
</organism>
<evidence type="ECO:0000259" key="2">
    <source>
        <dbReference type="SMART" id="SM00867"/>
    </source>
</evidence>
<dbReference type="Proteomes" id="UP000745859">
    <property type="component" value="Unassembled WGS sequence"/>
</dbReference>
<dbReference type="Gene3D" id="2.40.128.110">
    <property type="entry name" value="Lipid/polyisoprenoid-binding, YceI-like"/>
    <property type="match status" value="1"/>
</dbReference>
<dbReference type="PANTHER" id="PTHR34406:SF1">
    <property type="entry name" value="PROTEIN YCEI"/>
    <property type="match status" value="1"/>
</dbReference>
<protein>
    <submittedName>
        <fullName evidence="3">Polyisoprenoid-binding protein YceI</fullName>
    </submittedName>
</protein>
<dbReference type="PANTHER" id="PTHR34406">
    <property type="entry name" value="PROTEIN YCEI"/>
    <property type="match status" value="1"/>
</dbReference>
<evidence type="ECO:0000313" key="4">
    <source>
        <dbReference type="Proteomes" id="UP000745859"/>
    </source>
</evidence>
<comment type="caution">
    <text evidence="3">The sequence shown here is derived from an EMBL/GenBank/DDBJ whole genome shotgun (WGS) entry which is preliminary data.</text>
</comment>
<dbReference type="InterPro" id="IPR007372">
    <property type="entry name" value="Lipid/polyisoprenoid-bd_YceI"/>
</dbReference>
<keyword evidence="4" id="KW-1185">Reference proteome</keyword>
<dbReference type="SMART" id="SM00867">
    <property type="entry name" value="YceI"/>
    <property type="match status" value="1"/>
</dbReference>
<dbReference type="RefSeq" id="WP_167189490.1">
    <property type="nucleotide sequence ID" value="NZ_JAASQL010000004.1"/>
</dbReference>
<feature type="signal peptide" evidence="1">
    <location>
        <begin position="1"/>
        <end position="25"/>
    </location>
</feature>
<dbReference type="InterPro" id="IPR036761">
    <property type="entry name" value="TTHA0802/YceI-like_sf"/>
</dbReference>
<reference evidence="3 4" key="1">
    <citation type="submission" date="2020-03" db="EMBL/GenBank/DDBJ databases">
        <title>Genomic Encyclopedia of Type Strains, Phase IV (KMG-IV): sequencing the most valuable type-strain genomes for metagenomic binning, comparative biology and taxonomic classification.</title>
        <authorList>
            <person name="Goeker M."/>
        </authorList>
    </citation>
    <scope>NUCLEOTIDE SEQUENCE [LARGE SCALE GENOMIC DNA]</scope>
    <source>
        <strain evidence="3 4">DSM 101599</strain>
    </source>
</reference>
<dbReference type="Pfam" id="PF04264">
    <property type="entry name" value="YceI"/>
    <property type="match status" value="1"/>
</dbReference>
<dbReference type="SUPFAM" id="SSF101874">
    <property type="entry name" value="YceI-like"/>
    <property type="match status" value="1"/>
</dbReference>
<keyword evidence="1" id="KW-0732">Signal</keyword>
<accession>A0ABX0UBA2</accession>
<dbReference type="EMBL" id="JAASQL010000004">
    <property type="protein sequence ID" value="NIJ46099.1"/>
    <property type="molecule type" value="Genomic_DNA"/>
</dbReference>
<sequence length="186" mass="20282">MKTTRIKSGILAVLAVFTIALSAHAGKKPIDVKKSTIKWVGKKVTGEHNGTINFKEGDVELKQGKLVGGSFTVNMNTINVQDLEGEYKGKLEGHLKSDDFFGVATHPTATFVITSVEGNTVKGDLSIKGHTEKKAFTLTKKGNTISGDVKIDRTKFDIRYGSASFFDNLKDKAINDEFELSVNIVF</sequence>
<feature type="chain" id="PRO_5045067109" evidence="1">
    <location>
        <begin position="26"/>
        <end position="186"/>
    </location>
</feature>
<feature type="domain" description="Lipid/polyisoprenoid-binding YceI-like" evidence="2">
    <location>
        <begin position="27"/>
        <end position="185"/>
    </location>
</feature>
<proteinExistence type="predicted"/>